<evidence type="ECO:0000256" key="5">
    <source>
        <dbReference type="PROSITE-ProRule" id="PRU00108"/>
    </source>
</evidence>
<evidence type="ECO:0000313" key="7">
    <source>
        <dbReference type="Ensembl" id="ENSLLEP00000049045.1"/>
    </source>
</evidence>
<feature type="DNA-binding region" description="Homeobox" evidence="5">
    <location>
        <begin position="3"/>
        <end position="65"/>
    </location>
</feature>
<keyword evidence="4 5" id="KW-0539">Nucleus</keyword>
<reference evidence="7" key="1">
    <citation type="submission" date="2025-08" db="UniProtKB">
        <authorList>
            <consortium name="Ensembl"/>
        </authorList>
    </citation>
    <scope>IDENTIFICATION</scope>
</reference>
<keyword evidence="1 5" id="KW-0238">DNA-binding</keyword>
<dbReference type="InterPro" id="IPR009057">
    <property type="entry name" value="Homeodomain-like_sf"/>
</dbReference>
<dbReference type="Gene3D" id="1.10.10.60">
    <property type="entry name" value="Homeodomain-like"/>
    <property type="match status" value="1"/>
</dbReference>
<feature type="domain" description="Homeobox" evidence="6">
    <location>
        <begin position="1"/>
        <end position="64"/>
    </location>
</feature>
<dbReference type="PANTHER" id="PTHR11850">
    <property type="entry name" value="HOMEOBOX PROTEIN TRANSCRIPTION FACTORS"/>
    <property type="match status" value="1"/>
</dbReference>
<dbReference type="Proteomes" id="UP000694569">
    <property type="component" value="Unplaced"/>
</dbReference>
<dbReference type="SUPFAM" id="SSF46689">
    <property type="entry name" value="Homeodomain-like"/>
    <property type="match status" value="1"/>
</dbReference>
<dbReference type="SMART" id="SM00389">
    <property type="entry name" value="HOX"/>
    <property type="match status" value="1"/>
</dbReference>
<keyword evidence="8" id="KW-1185">Reference proteome</keyword>
<dbReference type="GO" id="GO:0003677">
    <property type="term" value="F:DNA binding"/>
    <property type="evidence" value="ECO:0007669"/>
    <property type="project" value="UniProtKB-UniRule"/>
</dbReference>
<protein>
    <recommendedName>
        <fullName evidence="6">Homeobox domain-containing protein</fullName>
    </recommendedName>
</protein>
<evidence type="ECO:0000256" key="3">
    <source>
        <dbReference type="ARBA" id="ARBA00023159"/>
    </source>
</evidence>
<comment type="subcellular location">
    <subcellularLocation>
        <location evidence="5">Nucleus</location>
    </subcellularLocation>
</comment>
<keyword evidence="2 5" id="KW-0371">Homeobox</keyword>
<dbReference type="InterPro" id="IPR001356">
    <property type="entry name" value="HD"/>
</dbReference>
<sequence>ITHRLSRRNLPRRSVNILLEWLRDHCEFPYPDESDKTDLKMKTGLTYTQVNNWFINARRRVLSKIARRKQMLLTVSNKMGGKKYKSIPDPSKKTVKVDTLPSRLNIVAAVLLHFAPPPSLALVTNFGHGLHPMKTEEDNIDHGLHLKKTEDNIDHAVNESPAPSEEEAAEEKAAAEQFTLTKLPLNGPPLLNRLLQIETGICSLHKIACQE</sequence>
<evidence type="ECO:0000256" key="2">
    <source>
        <dbReference type="ARBA" id="ARBA00023155"/>
    </source>
</evidence>
<evidence type="ECO:0000313" key="8">
    <source>
        <dbReference type="Proteomes" id="UP000694569"/>
    </source>
</evidence>
<evidence type="ECO:0000256" key="1">
    <source>
        <dbReference type="ARBA" id="ARBA00023125"/>
    </source>
</evidence>
<keyword evidence="3" id="KW-0010">Activator</keyword>
<dbReference type="GO" id="GO:0048513">
    <property type="term" value="P:animal organ development"/>
    <property type="evidence" value="ECO:0007669"/>
    <property type="project" value="UniProtKB-ARBA"/>
</dbReference>
<dbReference type="GO" id="GO:0006355">
    <property type="term" value="P:regulation of DNA-templated transcription"/>
    <property type="evidence" value="ECO:0007669"/>
    <property type="project" value="InterPro"/>
</dbReference>
<accession>A0A8C5WMM6</accession>
<proteinExistence type="predicted"/>
<dbReference type="Ensembl" id="ENSLLET00000050959.1">
    <property type="protein sequence ID" value="ENSLLEP00000049045.1"/>
    <property type="gene ID" value="ENSLLEG00000030877.1"/>
</dbReference>
<dbReference type="Pfam" id="PF05920">
    <property type="entry name" value="Homeobox_KN"/>
    <property type="match status" value="1"/>
</dbReference>
<evidence type="ECO:0000259" key="6">
    <source>
        <dbReference type="PROSITE" id="PS50071"/>
    </source>
</evidence>
<dbReference type="GeneTree" id="ENSGT01010000229040"/>
<reference evidence="7" key="2">
    <citation type="submission" date="2025-09" db="UniProtKB">
        <authorList>
            <consortium name="Ensembl"/>
        </authorList>
    </citation>
    <scope>IDENTIFICATION</scope>
</reference>
<dbReference type="PROSITE" id="PS50071">
    <property type="entry name" value="HOMEOBOX_2"/>
    <property type="match status" value="1"/>
</dbReference>
<dbReference type="InterPro" id="IPR050224">
    <property type="entry name" value="TALE_homeobox"/>
</dbReference>
<evidence type="ECO:0000256" key="4">
    <source>
        <dbReference type="ARBA" id="ARBA00023242"/>
    </source>
</evidence>
<name>A0A8C5WMM6_9ANUR</name>
<organism evidence="7 8">
    <name type="scientific">Leptobrachium leishanense</name>
    <name type="common">Leishan spiny toad</name>
    <dbReference type="NCBI Taxonomy" id="445787"/>
    <lineage>
        <taxon>Eukaryota</taxon>
        <taxon>Metazoa</taxon>
        <taxon>Chordata</taxon>
        <taxon>Craniata</taxon>
        <taxon>Vertebrata</taxon>
        <taxon>Euteleostomi</taxon>
        <taxon>Amphibia</taxon>
        <taxon>Batrachia</taxon>
        <taxon>Anura</taxon>
        <taxon>Pelobatoidea</taxon>
        <taxon>Megophryidae</taxon>
        <taxon>Leptobrachium</taxon>
    </lineage>
</organism>
<dbReference type="InterPro" id="IPR008422">
    <property type="entry name" value="KN_HD"/>
</dbReference>
<dbReference type="OrthoDB" id="10056939at2759"/>
<dbReference type="CDD" id="cd00086">
    <property type="entry name" value="homeodomain"/>
    <property type="match status" value="1"/>
</dbReference>
<dbReference type="GO" id="GO:0005634">
    <property type="term" value="C:nucleus"/>
    <property type="evidence" value="ECO:0007669"/>
    <property type="project" value="UniProtKB-SubCell"/>
</dbReference>
<dbReference type="AlphaFoldDB" id="A0A8C5WMM6"/>